<evidence type="ECO:0000259" key="5">
    <source>
        <dbReference type="Pfam" id="PF23227"/>
    </source>
</evidence>
<dbReference type="InterPro" id="IPR011989">
    <property type="entry name" value="ARM-like"/>
</dbReference>
<gene>
    <name evidence="6" type="ORF">AKO1_000877</name>
</gene>
<dbReference type="InterPro" id="IPR055406">
    <property type="entry name" value="HEAT_Maestro"/>
</dbReference>
<dbReference type="EMBL" id="JAOPGA020001803">
    <property type="protein sequence ID" value="KAL0491454.1"/>
    <property type="molecule type" value="Genomic_DNA"/>
</dbReference>
<dbReference type="InterPro" id="IPR045206">
    <property type="entry name" value="Maestro_heat-like_prot"/>
</dbReference>
<dbReference type="Pfam" id="PF23221">
    <property type="entry name" value="HEAT_MROH2B_1st"/>
    <property type="match status" value="1"/>
</dbReference>
<dbReference type="Pfam" id="PF23210">
    <property type="entry name" value="HEAT_Maestro_2"/>
    <property type="match status" value="1"/>
</dbReference>
<evidence type="ECO:0000259" key="3">
    <source>
        <dbReference type="Pfam" id="PF23210"/>
    </source>
</evidence>
<comment type="caution">
    <text evidence="6">The sequence shown here is derived from an EMBL/GenBank/DDBJ whole genome shotgun (WGS) entry which is preliminary data.</text>
</comment>
<organism evidence="6 7">
    <name type="scientific">Acrasis kona</name>
    <dbReference type="NCBI Taxonomy" id="1008807"/>
    <lineage>
        <taxon>Eukaryota</taxon>
        <taxon>Discoba</taxon>
        <taxon>Heterolobosea</taxon>
        <taxon>Tetramitia</taxon>
        <taxon>Eutetramitia</taxon>
        <taxon>Acrasidae</taxon>
        <taxon>Acrasis</taxon>
    </lineage>
</organism>
<feature type="domain" description="Maestro-like HEAT-repeats" evidence="2">
    <location>
        <begin position="951"/>
        <end position="1170"/>
    </location>
</feature>
<dbReference type="Pfam" id="PF21047">
    <property type="entry name" value="HEAT_Maestro"/>
    <property type="match status" value="1"/>
</dbReference>
<proteinExistence type="predicted"/>
<feature type="domain" description="Maestro/Maestro-like HEAT-repeats" evidence="5">
    <location>
        <begin position="1385"/>
        <end position="1674"/>
    </location>
</feature>
<dbReference type="Proteomes" id="UP001431209">
    <property type="component" value="Unassembled WGS sequence"/>
</dbReference>
<name>A0AAW2ZPV3_9EUKA</name>
<dbReference type="Gene3D" id="1.25.10.10">
    <property type="entry name" value="Leucine-rich Repeat Variant"/>
    <property type="match status" value="3"/>
</dbReference>
<reference evidence="6 7" key="1">
    <citation type="submission" date="2024-03" db="EMBL/GenBank/DDBJ databases">
        <title>The Acrasis kona genome and developmental transcriptomes reveal deep origins of eukaryotic multicellular pathways.</title>
        <authorList>
            <person name="Sheikh S."/>
            <person name="Fu C.-J."/>
            <person name="Brown M.W."/>
            <person name="Baldauf S.L."/>
        </authorList>
    </citation>
    <scope>NUCLEOTIDE SEQUENCE [LARGE SCALE GENOMIC DNA]</scope>
    <source>
        <strain evidence="6 7">ATCC MYA-3509</strain>
    </source>
</reference>
<dbReference type="InterPro" id="IPR055408">
    <property type="entry name" value="HEAT_MROH2B-like"/>
</dbReference>
<dbReference type="PANTHER" id="PTHR23120:SF0">
    <property type="entry name" value="MAESTRO HEAT-LIKE REPEAT FAMILY MEMBER 1"/>
    <property type="match status" value="1"/>
</dbReference>
<dbReference type="Pfam" id="PF23227">
    <property type="entry name" value="HEAT_MROH2B_C"/>
    <property type="match status" value="1"/>
</dbReference>
<keyword evidence="1" id="KW-0677">Repeat</keyword>
<protein>
    <submittedName>
        <fullName evidence="6">Maestro heat-like repeat-containing protein</fullName>
    </submittedName>
</protein>
<evidence type="ECO:0000259" key="4">
    <source>
        <dbReference type="Pfam" id="PF23221"/>
    </source>
</evidence>
<accession>A0AAW2ZPV3</accession>
<dbReference type="InterPro" id="IPR056282">
    <property type="entry name" value="MROH2B-like_N_HEAT"/>
</dbReference>
<evidence type="ECO:0000259" key="2">
    <source>
        <dbReference type="Pfam" id="PF21047"/>
    </source>
</evidence>
<feature type="domain" description="MROH2B-like HEAT-repeats" evidence="3">
    <location>
        <begin position="287"/>
        <end position="900"/>
    </location>
</feature>
<dbReference type="InterPro" id="IPR016024">
    <property type="entry name" value="ARM-type_fold"/>
</dbReference>
<feature type="domain" description="MROH2B-like N-terminal HEAT-repeats" evidence="4">
    <location>
        <begin position="68"/>
        <end position="282"/>
    </location>
</feature>
<keyword evidence="7" id="KW-1185">Reference proteome</keyword>
<dbReference type="PANTHER" id="PTHR23120">
    <property type="entry name" value="MAESTRO-RELATED HEAT DOMAIN-CONTAINING"/>
    <property type="match status" value="1"/>
</dbReference>
<evidence type="ECO:0000256" key="1">
    <source>
        <dbReference type="ARBA" id="ARBA00022737"/>
    </source>
</evidence>
<dbReference type="GO" id="GO:0005737">
    <property type="term" value="C:cytoplasm"/>
    <property type="evidence" value="ECO:0007669"/>
    <property type="project" value="TreeGrafter"/>
</dbReference>
<dbReference type="SUPFAM" id="SSF48371">
    <property type="entry name" value="ARM repeat"/>
    <property type="match status" value="2"/>
</dbReference>
<evidence type="ECO:0000313" key="6">
    <source>
        <dbReference type="EMBL" id="KAL0491454.1"/>
    </source>
</evidence>
<evidence type="ECO:0000313" key="7">
    <source>
        <dbReference type="Proteomes" id="UP001431209"/>
    </source>
</evidence>
<sequence length="1676" mass="186066">MSFFGFGKKANEDVGSVDTSKLTSPVYDTGRNVDGWLLPNELVTLIHGLINAINDDQPTVKTLIHESLCRIGDKEPLLVLSKGLNFLNTASRGQKNHRVLVMNVLTDIINSKVTLKIPEDLAQALAVMSTLEIVAEKSIDSDWQDSACKLLISMARVVPDTVARNLIDRFPANQIPHYFVVKALADFAHLYPELFLPHLKEILTRALPILALIKQDNIRWVFCAGLGRWAEAVVRVAKSDDKVTLSEYSGSMHAALKWCLNENLPLRNQKIRLVAAEAIGHLSHLIETEHLTALLKKIIVEMLALMKKEMKEDQLPVSIGYQNVIASAIKKNPQSLVEFMDGPNGLLVSTHQFLANAIRMEPTYNKSEQNQLQLNIVFEQLTKEFTDQVVTFLQKSIESKEAVRLATLRALRHMINNNASQLHSYKDLIVSALRLVTNENDLDLIYLIRDMGKQGYLQAISGEDLVSHVIKGSSSHLEPLRNECDGTMITFSTEYGDRMDPVLWPYLLTTIVPGDLTNAVPIVCKALSDIAKRKKNDDDFIIDFDRAVNLPKPNAVFARLLILLTAPHDRNSPGVNILRALYCLSPNIHPDLVETWSKRLPAMKRYLDENSESEGTKPSPSFNQDQWENLLLNFVRDSIDAVNDDEYTVSLGDALIAQCSLYPFNKALKRALLSTAGLIVQKTQLKDFVHRAIHSIFDQCDHGSEEERSGCARGLGQASASHTDIVLSKLSQVVKAPPPKKNFFGVSTPTGTGPTYDNKAKATACLAYGYVSMLTPSSLMVSRVEVHVINSLLPLLNGTKDFEVRENALRAVDLIGKACSSDRVGDEFVLKSRQEVCKAVVTVINTANDRVDKRVESPGGPGAAAYGNPLRTLGLEALSTLIQLPPKVESQVQNTILDCLLPLYKSATEDQIMVHVDEVMNDLLSCHADQSGLDALMTALEAPSRSDHVLERTRAAKSILLLLKSYARFIADQSSPSTTTGLTNISKYLARLIPRLTESQLEIRKMALDSIYLVLRIDHYLQHGDGVALSEHVSKVATLRSGLDAKDPSQLLFHAKELSMILVHVIRKDDLFPLVETCVMCLEDVDHDGANGSSVVLNGLIRSRGNELETQCAAFVRTLINSMNKLSKHEQLVTGLLHAVRSMTRIYPNICMSTLLSLPVGMETVRSWQHICLDRTLVEPCIEYLLDAMNNSQQYEEKRDANDVKMVGALLPKNATSALGSILTLNEMNVVAKKYYSRILIGALLRLGACSSMSSEAPIKDVELIIRHLMIVICRGLHQEDEEDEEEQDEDDDEEKIYDDRQLLDDMKSVWPLMNAVQYGEAIQSTLDMVCRAHSDLIREMFLIAKPFVNRTLIGVRVSATATCATLLSHIRNDRELVHDAINSLLSRSGTDEKVVVKLYSLRGLANLTKQNKDVLHKYVTPVTGALIANLEDTDEAVILETMKSVKIVFAVADDEYISPLLLNLCVRLKPAFEKSNPQIRESSILLFGELARFAKGTLSDTLVNNFFNNLPTIVLHLQDNDASVIRACKICLKNIVPQLSDHVGKELVDLFHGEGFDTNAADDADATNTAAPELSAELVDFDVFAEKFAKIFIKEFPNRISDLVMNLVVFYKSDWAGVCAGAVLIIGHLLANINSEMRARVNLRHTCAGLISLLRHQNPLIREKAGKVMGMLHEA</sequence>
<dbReference type="InterPro" id="IPR048465">
    <property type="entry name" value="Maestro-like_HEAT"/>
</dbReference>